<organism evidence="1 2">
    <name type="scientific">Laccaria amethystina LaAM-08-1</name>
    <dbReference type="NCBI Taxonomy" id="1095629"/>
    <lineage>
        <taxon>Eukaryota</taxon>
        <taxon>Fungi</taxon>
        <taxon>Dikarya</taxon>
        <taxon>Basidiomycota</taxon>
        <taxon>Agaricomycotina</taxon>
        <taxon>Agaricomycetes</taxon>
        <taxon>Agaricomycetidae</taxon>
        <taxon>Agaricales</taxon>
        <taxon>Agaricineae</taxon>
        <taxon>Hydnangiaceae</taxon>
        <taxon>Laccaria</taxon>
    </lineage>
</organism>
<name>A0A0C9X6Y9_9AGAR</name>
<keyword evidence="2" id="KW-1185">Reference proteome</keyword>
<dbReference type="EMBL" id="KN838702">
    <property type="protein sequence ID" value="KIJ97093.1"/>
    <property type="molecule type" value="Genomic_DNA"/>
</dbReference>
<proteinExistence type="predicted"/>
<dbReference type="Proteomes" id="UP000054477">
    <property type="component" value="Unassembled WGS sequence"/>
</dbReference>
<sequence>MPHLTHRLITHVFPSPVRTSHHSVAHTSHHSRIFKLIPFFSFYHFQYCDIPSDSVLSLSLFIIFYEPNASPGAPLHFFHSLYMLY</sequence>
<protein>
    <submittedName>
        <fullName evidence="1">Uncharacterized protein</fullName>
    </submittedName>
</protein>
<reference evidence="1 2" key="1">
    <citation type="submission" date="2014-04" db="EMBL/GenBank/DDBJ databases">
        <authorList>
            <consortium name="DOE Joint Genome Institute"/>
            <person name="Kuo A."/>
            <person name="Kohler A."/>
            <person name="Nagy L.G."/>
            <person name="Floudas D."/>
            <person name="Copeland A."/>
            <person name="Barry K.W."/>
            <person name="Cichocki N."/>
            <person name="Veneault-Fourrey C."/>
            <person name="LaButti K."/>
            <person name="Lindquist E.A."/>
            <person name="Lipzen A."/>
            <person name="Lundell T."/>
            <person name="Morin E."/>
            <person name="Murat C."/>
            <person name="Sun H."/>
            <person name="Tunlid A."/>
            <person name="Henrissat B."/>
            <person name="Grigoriev I.V."/>
            <person name="Hibbett D.S."/>
            <person name="Martin F."/>
            <person name="Nordberg H.P."/>
            <person name="Cantor M.N."/>
            <person name="Hua S.X."/>
        </authorList>
    </citation>
    <scope>NUCLEOTIDE SEQUENCE [LARGE SCALE GENOMIC DNA]</scope>
    <source>
        <strain evidence="1 2">LaAM-08-1</strain>
    </source>
</reference>
<dbReference type="AlphaFoldDB" id="A0A0C9X6Y9"/>
<dbReference type="HOGENOM" id="CLU_2512962_0_0_1"/>
<reference evidence="2" key="2">
    <citation type="submission" date="2015-01" db="EMBL/GenBank/DDBJ databases">
        <title>Evolutionary Origins and Diversification of the Mycorrhizal Mutualists.</title>
        <authorList>
            <consortium name="DOE Joint Genome Institute"/>
            <consortium name="Mycorrhizal Genomics Consortium"/>
            <person name="Kohler A."/>
            <person name="Kuo A."/>
            <person name="Nagy L.G."/>
            <person name="Floudas D."/>
            <person name="Copeland A."/>
            <person name="Barry K.W."/>
            <person name="Cichocki N."/>
            <person name="Veneault-Fourrey C."/>
            <person name="LaButti K."/>
            <person name="Lindquist E.A."/>
            <person name="Lipzen A."/>
            <person name="Lundell T."/>
            <person name="Morin E."/>
            <person name="Murat C."/>
            <person name="Riley R."/>
            <person name="Ohm R."/>
            <person name="Sun H."/>
            <person name="Tunlid A."/>
            <person name="Henrissat B."/>
            <person name="Grigoriev I.V."/>
            <person name="Hibbett D.S."/>
            <person name="Martin F."/>
        </authorList>
    </citation>
    <scope>NUCLEOTIDE SEQUENCE [LARGE SCALE GENOMIC DNA]</scope>
    <source>
        <strain evidence="2">LaAM-08-1</strain>
    </source>
</reference>
<gene>
    <name evidence="1" type="ORF">K443DRAFT_260008</name>
</gene>
<evidence type="ECO:0000313" key="1">
    <source>
        <dbReference type="EMBL" id="KIJ97093.1"/>
    </source>
</evidence>
<accession>A0A0C9X6Y9</accession>
<evidence type="ECO:0000313" key="2">
    <source>
        <dbReference type="Proteomes" id="UP000054477"/>
    </source>
</evidence>